<comment type="caution">
    <text evidence="3">The sequence shown here is derived from an EMBL/GenBank/DDBJ whole genome shotgun (WGS) entry which is preliminary data.</text>
</comment>
<evidence type="ECO:0000256" key="1">
    <source>
        <dbReference type="SAM" id="MobiDB-lite"/>
    </source>
</evidence>
<protein>
    <recommendedName>
        <fullName evidence="2">Glycosyl transferase CAP10 domain-containing protein</fullName>
    </recommendedName>
</protein>
<name>A0A5N5QSV0_9AGAM</name>
<dbReference type="EMBL" id="SSOP01000015">
    <property type="protein sequence ID" value="KAB5594842.1"/>
    <property type="molecule type" value="Genomic_DNA"/>
</dbReference>
<dbReference type="SMART" id="SM00672">
    <property type="entry name" value="CAP10"/>
    <property type="match status" value="1"/>
</dbReference>
<accession>A0A5N5QSV0</accession>
<dbReference type="Proteomes" id="UP000383932">
    <property type="component" value="Unassembled WGS sequence"/>
</dbReference>
<feature type="compositionally biased region" description="Low complexity" evidence="1">
    <location>
        <begin position="94"/>
        <end position="103"/>
    </location>
</feature>
<feature type="region of interest" description="Disordered" evidence="1">
    <location>
        <begin position="69"/>
        <end position="106"/>
    </location>
</feature>
<dbReference type="PANTHER" id="PTHR12203">
    <property type="entry name" value="KDEL LYS-ASP-GLU-LEU CONTAINING - RELATED"/>
    <property type="match status" value="1"/>
</dbReference>
<feature type="domain" description="Glycosyl transferase CAP10" evidence="2">
    <location>
        <begin position="335"/>
        <end position="627"/>
    </location>
</feature>
<keyword evidence="4" id="KW-1185">Reference proteome</keyword>
<sequence>MAEKPAQMGYRSRTRMRQVVGALVLTTAGMTLLHALRPSQSFASDPMGAAMGHGPSFIRGGHRHQYDWEEDESDDARWNAPIPAHGNLPHDVKTPPSSTSKSTMPGHVYRPDGLVEVNPEGRHPIYDLIARAEKSWKEKIDKQSRHLADAVDEYERRYGRSPPPGFDKWWDYATAHNVQLRDEYDTIYHDLEPFWGIEPEVLRKTQRDWEKQEGTFTLACERGRVRIVAHTLDDSMLMDRANSQVRILNRVARWLPDFRATYTAHDGPYQFVGDNLKAAALAAAKAHYNQSELPHLPYDGWRDGCPRNSSLARSTAQWDERPDMEARHAARPKTFIHDHLLSMNPCDHPDLVHINGFLAQHDKGPGVRRFLVPSFSMCTTPLHSDIRTIPIEQFTDDVEPDPVWADKPDDRVLWRGSNTGIWFSDKTAWNISQRSRLVKLANQKQGVRSVLRPLEPERAVGGPVEERAAQLNARLMDVAFAGDPIQCDEPVCTQMKEIFEYRGRMNLAQSNQYKYILDIDGNGWSARFKRLMTTNSMILKTTIFPEWYMDRIMPWVHYVPVKVDLTDLYDIMSFFRGDAQGQGGHDELASRIGLAGKIWSKTFYRKEDMVAYLFRLFLEYSRVMDPDRDNLAFHFDE</sequence>
<evidence type="ECO:0000259" key="2">
    <source>
        <dbReference type="SMART" id="SM00672"/>
    </source>
</evidence>
<dbReference type="AlphaFoldDB" id="A0A5N5QSV0"/>
<reference evidence="3 4" key="1">
    <citation type="journal article" date="2019" name="Fungal Biol. Biotechnol.">
        <title>Draft genome sequence of fastidious pathogen Ceratobasidium theobromae, which causes vascular-streak dieback in Theobroma cacao.</title>
        <authorList>
            <person name="Ali S.S."/>
            <person name="Asman A."/>
            <person name="Shao J."/>
            <person name="Firmansyah A.P."/>
            <person name="Susilo A.W."/>
            <person name="Rosmana A."/>
            <person name="McMahon P."/>
            <person name="Junaid M."/>
            <person name="Guest D."/>
            <person name="Kheng T.Y."/>
            <person name="Meinhardt L.W."/>
            <person name="Bailey B.A."/>
        </authorList>
    </citation>
    <scope>NUCLEOTIDE SEQUENCE [LARGE SCALE GENOMIC DNA]</scope>
    <source>
        <strain evidence="3 4">CT2</strain>
    </source>
</reference>
<proteinExistence type="predicted"/>
<gene>
    <name evidence="3" type="ORF">CTheo_1657</name>
</gene>
<dbReference type="OrthoDB" id="541052at2759"/>
<dbReference type="InterPro" id="IPR051091">
    <property type="entry name" value="O-Glucosyltr/Glycosyltrsf_90"/>
</dbReference>
<dbReference type="PANTHER" id="PTHR12203:SF118">
    <property type="entry name" value="BETA-1,2-XYLOSYLTRANSFERASE 1"/>
    <property type="match status" value="1"/>
</dbReference>
<dbReference type="Pfam" id="PF05686">
    <property type="entry name" value="Glyco_transf_90"/>
    <property type="match status" value="1"/>
</dbReference>
<evidence type="ECO:0000313" key="4">
    <source>
        <dbReference type="Proteomes" id="UP000383932"/>
    </source>
</evidence>
<organism evidence="3 4">
    <name type="scientific">Ceratobasidium theobromae</name>
    <dbReference type="NCBI Taxonomy" id="1582974"/>
    <lineage>
        <taxon>Eukaryota</taxon>
        <taxon>Fungi</taxon>
        <taxon>Dikarya</taxon>
        <taxon>Basidiomycota</taxon>
        <taxon>Agaricomycotina</taxon>
        <taxon>Agaricomycetes</taxon>
        <taxon>Cantharellales</taxon>
        <taxon>Ceratobasidiaceae</taxon>
        <taxon>Ceratobasidium</taxon>
    </lineage>
</organism>
<dbReference type="InterPro" id="IPR006598">
    <property type="entry name" value="CAP10"/>
</dbReference>
<evidence type="ECO:0000313" key="3">
    <source>
        <dbReference type="EMBL" id="KAB5594842.1"/>
    </source>
</evidence>